<dbReference type="EMBL" id="HG994583">
    <property type="protein sequence ID" value="CAF2912679.1"/>
    <property type="molecule type" value="Genomic_DNA"/>
</dbReference>
<dbReference type="SUPFAM" id="SSF48726">
    <property type="entry name" value="Immunoglobulin"/>
    <property type="match status" value="2"/>
</dbReference>
<evidence type="ECO:0000259" key="1">
    <source>
        <dbReference type="PROSITE" id="PS50835"/>
    </source>
</evidence>
<dbReference type="InterPro" id="IPR007110">
    <property type="entry name" value="Ig-like_dom"/>
</dbReference>
<dbReference type="SMART" id="SM00408">
    <property type="entry name" value="IGc2"/>
    <property type="match status" value="2"/>
</dbReference>
<name>A0A7R8CS95_LEPSM</name>
<dbReference type="InterPro" id="IPR036179">
    <property type="entry name" value="Ig-like_dom_sf"/>
</dbReference>
<dbReference type="GO" id="GO:0032589">
    <property type="term" value="C:neuron projection membrane"/>
    <property type="evidence" value="ECO:0007669"/>
    <property type="project" value="TreeGrafter"/>
</dbReference>
<dbReference type="PANTHER" id="PTHR23279:SF6">
    <property type="entry name" value="DEFECTIVE PROBOSCIS EXTENSION RESPONSE 7, ISOFORM F"/>
    <property type="match status" value="1"/>
</dbReference>
<dbReference type="InterPro" id="IPR003599">
    <property type="entry name" value="Ig_sub"/>
</dbReference>
<dbReference type="InterPro" id="IPR037448">
    <property type="entry name" value="Zig-8"/>
</dbReference>
<dbReference type="SMART" id="SM00409">
    <property type="entry name" value="IG"/>
    <property type="match status" value="2"/>
</dbReference>
<dbReference type="InterPro" id="IPR013783">
    <property type="entry name" value="Ig-like_fold"/>
</dbReference>
<gene>
    <name evidence="2" type="ORF">LSAA_9124</name>
</gene>
<dbReference type="Pfam" id="PF07686">
    <property type="entry name" value="V-set"/>
    <property type="match status" value="1"/>
</dbReference>
<dbReference type="Pfam" id="PF13895">
    <property type="entry name" value="Ig_2"/>
    <property type="match status" value="1"/>
</dbReference>
<dbReference type="SMART" id="SM00406">
    <property type="entry name" value="IGv"/>
    <property type="match status" value="1"/>
</dbReference>
<feature type="domain" description="Ig-like" evidence="1">
    <location>
        <begin position="14"/>
        <end position="115"/>
    </location>
</feature>
<accession>A0A7R8CS95</accession>
<evidence type="ECO:0000313" key="2">
    <source>
        <dbReference type="EMBL" id="CAF2912679.1"/>
    </source>
</evidence>
<dbReference type="InterPro" id="IPR003598">
    <property type="entry name" value="Ig_sub2"/>
</dbReference>
<proteinExistence type="predicted"/>
<keyword evidence="3" id="KW-1185">Reference proteome</keyword>
<protein>
    <submittedName>
        <fullName evidence="2">(salmon louse) hypothetical protein</fullName>
    </submittedName>
</protein>
<dbReference type="Gene3D" id="2.60.40.10">
    <property type="entry name" value="Immunoglobulins"/>
    <property type="match status" value="2"/>
</dbReference>
<sequence length="260" mass="28619">MFGPRGSHKGSYGPPFFEINKAAGGRNITTVEGGKVTLICTVQNLDINRTVSWIRKARHPIVLSSGAIPFTSDPRVSVSHPQGSSSWILVLERVQRKDNGLYECQVNTEDKMSLVFLINVLPAKARLFGESDVYVKAGSTISLTCSINLYSVPPPDVTWFHDQNILNFDSPRGGISLETEKSRTGTMSKLLVTRATLSDSGNYTCKPSRGEEVTANVHVIKREHQAGLQDGQTGEASQISNSITSFFFLLIYSHQQYLLL</sequence>
<dbReference type="CDD" id="cd00096">
    <property type="entry name" value="Ig"/>
    <property type="match status" value="1"/>
</dbReference>
<dbReference type="InterPro" id="IPR013106">
    <property type="entry name" value="Ig_V-set"/>
</dbReference>
<dbReference type="GO" id="GO:0050808">
    <property type="term" value="P:synapse organization"/>
    <property type="evidence" value="ECO:0007669"/>
    <property type="project" value="TreeGrafter"/>
</dbReference>
<dbReference type="PANTHER" id="PTHR23279">
    <property type="entry name" value="DEFECTIVE PROBOSCIS EXTENSION RESPONSE DPR -RELATED"/>
    <property type="match status" value="1"/>
</dbReference>
<dbReference type="PROSITE" id="PS50835">
    <property type="entry name" value="IG_LIKE"/>
    <property type="match status" value="2"/>
</dbReference>
<dbReference type="OrthoDB" id="6377396at2759"/>
<feature type="domain" description="Ig-like" evidence="1">
    <location>
        <begin position="122"/>
        <end position="218"/>
    </location>
</feature>
<organism evidence="2 3">
    <name type="scientific">Lepeophtheirus salmonis</name>
    <name type="common">Salmon louse</name>
    <name type="synonym">Caligus salmonis</name>
    <dbReference type="NCBI Taxonomy" id="72036"/>
    <lineage>
        <taxon>Eukaryota</taxon>
        <taxon>Metazoa</taxon>
        <taxon>Ecdysozoa</taxon>
        <taxon>Arthropoda</taxon>
        <taxon>Crustacea</taxon>
        <taxon>Multicrustacea</taxon>
        <taxon>Hexanauplia</taxon>
        <taxon>Copepoda</taxon>
        <taxon>Siphonostomatoida</taxon>
        <taxon>Caligidae</taxon>
        <taxon>Lepeophtheirus</taxon>
    </lineage>
</organism>
<reference evidence="2" key="1">
    <citation type="submission" date="2021-02" db="EMBL/GenBank/DDBJ databases">
        <authorList>
            <person name="Bekaert M."/>
        </authorList>
    </citation>
    <scope>NUCLEOTIDE SEQUENCE</scope>
    <source>
        <strain evidence="2">IoA-00</strain>
    </source>
</reference>
<dbReference type="Proteomes" id="UP000675881">
    <property type="component" value="Chromosome 4"/>
</dbReference>
<dbReference type="AlphaFoldDB" id="A0A7R8CS95"/>
<evidence type="ECO:0000313" key="3">
    <source>
        <dbReference type="Proteomes" id="UP000675881"/>
    </source>
</evidence>